<comment type="caution">
    <text evidence="3">The sequence shown here is derived from an EMBL/GenBank/DDBJ whole genome shotgun (WGS) entry which is preliminary data.</text>
</comment>
<proteinExistence type="predicted"/>
<protein>
    <recommendedName>
        <fullName evidence="5">Sulfotransferase</fullName>
    </recommendedName>
</protein>
<feature type="chain" id="PRO_5047435405" description="Sulfotransferase" evidence="2">
    <location>
        <begin position="30"/>
        <end position="1158"/>
    </location>
</feature>
<feature type="compositionally biased region" description="Basic and acidic residues" evidence="1">
    <location>
        <begin position="442"/>
        <end position="453"/>
    </location>
</feature>
<keyword evidence="2" id="KW-0732">Signal</keyword>
<dbReference type="Pfam" id="PF03567">
    <property type="entry name" value="Sulfotransfer_2"/>
    <property type="match status" value="1"/>
</dbReference>
<gene>
    <name evidence="3" type="ORF">CCMP2556_LOCUS37385</name>
</gene>
<feature type="region of interest" description="Disordered" evidence="1">
    <location>
        <begin position="996"/>
        <end position="1030"/>
    </location>
</feature>
<feature type="signal peptide" evidence="2">
    <location>
        <begin position="1"/>
        <end position="29"/>
    </location>
</feature>
<dbReference type="Proteomes" id="UP001642484">
    <property type="component" value="Unassembled WGS sequence"/>
</dbReference>
<feature type="compositionally biased region" description="Basic and acidic residues" evidence="1">
    <location>
        <begin position="869"/>
        <end position="879"/>
    </location>
</feature>
<sequence>MTRRLMPAMAALAAVLLWVAGLAIPSADAAGADGSCLLQRQPGAATPRQDKHDLRGESESLKGCLAFIHIPKAMGGSIELSRLHAWGVPFNRTDGCQWQLRKHGTESVRKQRQEPGALWGSCDAGIPCTHVDLNEKYGNTCSQPSLFSGKRCSAWHFPPSFDSRLASYYTETCDSFCVVRHPLERFISQYRHIRQVGKYEGYKSYGKHPCDAKHLERFANETLKELNLEQDCHLVPQVYYIFQEGNPEDRRLCRHVLNMTDAAEQFPKLMQRYGLEHVTLGGHDHLYHDRCEKIVPTAKTIELVKQFYRQDYAVFGVEFFNESTEVGDESPEMAENRMWYVHPPTSELTEDSITQGFVAYKKQELTCQSPDDEDEPVKESGNANASLRDEGRGGCAGTSPQEAEKDRSMEETMKPLSQIYNDRTTGLMGCPLTVPKYSQRLKHSESPPPERRRVSPRPAPQKDFDRAWERCHQDLYEDAFARQQRLRDMQSYVKQMEEDDHKDRMMKCQEGIKQRRRYYRGRAVENSHLEREEENLRRRQEHQARSLQEQRMRELDELRGCTFRPCLVKKLNSSPTTPRLGERPPGSSPRRLRLGATTDDVGSVSGYSVEYTTTRLQNLVEAQQDAYAKLQTLAEEEGPLKERLRGIHGELHERIQREETQRVVSMLQDADSGSSSQKDLVQRVRDMVAQGQDPEKAQQQIVEELVLQSQDEVRRRVMEHFGPLRLEAEGELYSRQLSVAHELESLEAKAIALHGGTLCEEAKLMGFDFNLAAQVRQNLRQVGLPRMSSAMSRVDSSVSSQVEVARAPSTGRMPKVDSPGSPWRGARNPAADSTTAPEVAQAEAVQAGGVGSPRRLMHMMTAPLPSKVESPRMEADGSPRRLQMSKSQEFSPRRSQTLSSLQEADASPRRRVQMSTPEVEIIPDGSAPGAQAESISPRQSMASLASLGSYQAPPSGATSPLQQSRESQILVNKVLSAASSRADMQVAVQAVQSTASLAEKEPPDHPAAPAAQLPNGWIRRDPEADAPGASLGGIARQFLAQSQPQLPPAQPAQVQHAQPLPFASSVPTPRPLQPRPLPPGMAASSVMPQMGPCGMPQVGSMTLPARPVPMMRPAQAMQSMPQMPMQAMTMGQLNSPRLAPQMQIRPPLRPMVPMVRPM</sequence>
<evidence type="ECO:0008006" key="5">
    <source>
        <dbReference type="Google" id="ProtNLM"/>
    </source>
</evidence>
<feature type="compositionally biased region" description="Low complexity" evidence="1">
    <location>
        <begin position="793"/>
        <end position="804"/>
    </location>
</feature>
<feature type="region of interest" description="Disordered" evidence="1">
    <location>
        <begin position="432"/>
        <end position="463"/>
    </location>
</feature>
<feature type="compositionally biased region" description="Pro residues" evidence="1">
    <location>
        <begin position="1068"/>
        <end position="1079"/>
    </location>
</feature>
<dbReference type="InterPro" id="IPR005331">
    <property type="entry name" value="Sulfotransferase"/>
</dbReference>
<feature type="region of interest" description="Disordered" evidence="1">
    <location>
        <begin position="1043"/>
        <end position="1094"/>
    </location>
</feature>
<organism evidence="3 4">
    <name type="scientific">Durusdinium trenchii</name>
    <dbReference type="NCBI Taxonomy" id="1381693"/>
    <lineage>
        <taxon>Eukaryota</taxon>
        <taxon>Sar</taxon>
        <taxon>Alveolata</taxon>
        <taxon>Dinophyceae</taxon>
        <taxon>Suessiales</taxon>
        <taxon>Symbiodiniaceae</taxon>
        <taxon>Durusdinium</taxon>
    </lineage>
</organism>
<feature type="region of interest" description="Disordered" evidence="1">
    <location>
        <begin position="529"/>
        <end position="550"/>
    </location>
</feature>
<dbReference type="Gene3D" id="3.40.50.300">
    <property type="entry name" value="P-loop containing nucleotide triphosphate hydrolases"/>
    <property type="match status" value="1"/>
</dbReference>
<keyword evidence="4" id="KW-1185">Reference proteome</keyword>
<feature type="compositionally biased region" description="Low complexity" evidence="1">
    <location>
        <begin position="1051"/>
        <end position="1061"/>
    </location>
</feature>
<name>A0ABP0PIL5_9DINO</name>
<feature type="compositionally biased region" description="Polar residues" evidence="1">
    <location>
        <begin position="884"/>
        <end position="902"/>
    </location>
</feature>
<reference evidence="3 4" key="1">
    <citation type="submission" date="2024-02" db="EMBL/GenBank/DDBJ databases">
        <authorList>
            <person name="Chen Y."/>
            <person name="Shah S."/>
            <person name="Dougan E. K."/>
            <person name="Thang M."/>
            <person name="Chan C."/>
        </authorList>
    </citation>
    <scope>NUCLEOTIDE SEQUENCE [LARGE SCALE GENOMIC DNA]</scope>
</reference>
<evidence type="ECO:0000256" key="1">
    <source>
        <dbReference type="SAM" id="MobiDB-lite"/>
    </source>
</evidence>
<feature type="region of interest" description="Disordered" evidence="1">
    <location>
        <begin position="861"/>
        <end position="938"/>
    </location>
</feature>
<evidence type="ECO:0000256" key="2">
    <source>
        <dbReference type="SAM" id="SignalP"/>
    </source>
</evidence>
<dbReference type="InterPro" id="IPR027417">
    <property type="entry name" value="P-loop_NTPase"/>
</dbReference>
<dbReference type="EMBL" id="CAXAMN010023206">
    <property type="protein sequence ID" value="CAK9075867.1"/>
    <property type="molecule type" value="Genomic_DNA"/>
</dbReference>
<accession>A0ABP0PIL5</accession>
<evidence type="ECO:0000313" key="4">
    <source>
        <dbReference type="Proteomes" id="UP001642484"/>
    </source>
</evidence>
<feature type="region of interest" description="Disordered" evidence="1">
    <location>
        <begin position="570"/>
        <end position="599"/>
    </location>
</feature>
<feature type="region of interest" description="Disordered" evidence="1">
    <location>
        <begin position="793"/>
        <end position="841"/>
    </location>
</feature>
<evidence type="ECO:0000313" key="3">
    <source>
        <dbReference type="EMBL" id="CAK9075867.1"/>
    </source>
</evidence>
<feature type="region of interest" description="Disordered" evidence="1">
    <location>
        <begin position="367"/>
        <end position="410"/>
    </location>
</feature>